<sequence length="128" mass="13878">MAHLRHTLSKGYLWAQLCICGTQMCKNDAKCDRISRECTSSPGEIICTLKLLSSSEVVKIHVGLAHTANFAHTLVAVRMMEPAIALQETVAAPQGGWEDFVNNNVQMATGSLNAGINVHVRTTGFPIE</sequence>
<reference evidence="1" key="1">
    <citation type="submission" date="2020-11" db="EMBL/GenBank/DDBJ databases">
        <authorList>
            <person name="Tran Van P."/>
        </authorList>
    </citation>
    <scope>NUCLEOTIDE SEQUENCE</scope>
</reference>
<dbReference type="AlphaFoldDB" id="A0A7R9AAK4"/>
<evidence type="ECO:0000313" key="1">
    <source>
        <dbReference type="EMBL" id="CAD7250623.1"/>
    </source>
</evidence>
<name>A0A7R9AAK4_9CRUS</name>
<dbReference type="Proteomes" id="UP000677054">
    <property type="component" value="Unassembled WGS sequence"/>
</dbReference>
<dbReference type="EMBL" id="CAJPEV010002969">
    <property type="protein sequence ID" value="CAG0898558.1"/>
    <property type="molecule type" value="Genomic_DNA"/>
</dbReference>
<dbReference type="EMBL" id="LR902486">
    <property type="protein sequence ID" value="CAD7250623.1"/>
    <property type="molecule type" value="Genomic_DNA"/>
</dbReference>
<organism evidence="1">
    <name type="scientific">Darwinula stevensoni</name>
    <dbReference type="NCBI Taxonomy" id="69355"/>
    <lineage>
        <taxon>Eukaryota</taxon>
        <taxon>Metazoa</taxon>
        <taxon>Ecdysozoa</taxon>
        <taxon>Arthropoda</taxon>
        <taxon>Crustacea</taxon>
        <taxon>Oligostraca</taxon>
        <taxon>Ostracoda</taxon>
        <taxon>Podocopa</taxon>
        <taxon>Podocopida</taxon>
        <taxon>Darwinulocopina</taxon>
        <taxon>Darwinuloidea</taxon>
        <taxon>Darwinulidae</taxon>
        <taxon>Darwinula</taxon>
    </lineage>
</organism>
<proteinExistence type="predicted"/>
<protein>
    <submittedName>
        <fullName evidence="1">Uncharacterized protein</fullName>
    </submittedName>
</protein>
<accession>A0A7R9AAK4</accession>
<evidence type="ECO:0000313" key="2">
    <source>
        <dbReference type="Proteomes" id="UP000677054"/>
    </source>
</evidence>
<gene>
    <name evidence="1" type="ORF">DSTB1V02_LOCUS10394</name>
</gene>
<keyword evidence="2" id="KW-1185">Reference proteome</keyword>